<name>A0ABS9VKQ2_9SPHN</name>
<gene>
    <name evidence="9" type="primary">pspF</name>
    <name evidence="9" type="ORF">LZ016_05500</name>
</gene>
<keyword evidence="2" id="KW-0067">ATP-binding</keyword>
<dbReference type="SUPFAM" id="SSF52540">
    <property type="entry name" value="P-loop containing nucleoside triphosphate hydrolases"/>
    <property type="match status" value="1"/>
</dbReference>
<protein>
    <submittedName>
        <fullName evidence="9">Phage shock protein operon transcriptional activator</fullName>
    </submittedName>
</protein>
<dbReference type="RefSeq" id="WP_241446354.1">
    <property type="nucleotide sequence ID" value="NZ_JAKZHW010000001.1"/>
</dbReference>
<accession>A0ABS9VKQ2</accession>
<evidence type="ECO:0000256" key="2">
    <source>
        <dbReference type="ARBA" id="ARBA00022840"/>
    </source>
</evidence>
<dbReference type="Gene3D" id="1.10.10.60">
    <property type="entry name" value="Homeodomain-like"/>
    <property type="match status" value="1"/>
</dbReference>
<dbReference type="InterPro" id="IPR002197">
    <property type="entry name" value="HTH_Fis"/>
</dbReference>
<dbReference type="Pfam" id="PF00158">
    <property type="entry name" value="Sigma54_activat"/>
    <property type="match status" value="1"/>
</dbReference>
<dbReference type="Pfam" id="PF25601">
    <property type="entry name" value="AAA_lid_14"/>
    <property type="match status" value="1"/>
</dbReference>
<dbReference type="InterPro" id="IPR003593">
    <property type="entry name" value="AAA+_ATPase"/>
</dbReference>
<dbReference type="EMBL" id="JAKZHW010000001">
    <property type="protein sequence ID" value="MCH8615553.1"/>
    <property type="molecule type" value="Genomic_DNA"/>
</dbReference>
<dbReference type="Proteomes" id="UP001203058">
    <property type="component" value="Unassembled WGS sequence"/>
</dbReference>
<dbReference type="SUPFAM" id="SSF46689">
    <property type="entry name" value="Homeodomain-like"/>
    <property type="match status" value="1"/>
</dbReference>
<sequence>MERANQFVGQSLAFLDAVERASRAAPLNRPVLVIGERGTGKELIAERLHHLSSRWAGPLVVMNCAALPESLIEAELFGHEAGSFTGAAKTRHGRFEEADGGTLFLDELGTLSMPAQDRLLRAVEYGEVTRIGASKPISVDVRIVAATNENLPAAVDKGRFRADLLDRLSFEVVTLPPLRARQDDIPLLTDHFGRRMAVELDWPNWPGFSPRAVAELEAYHWPGNVRELRNVVERAVYRWEDPERDIDALQFDPFHSPWAPAASQTLQAHADVSVAQTALAEDASVPVSAAATAAPPSSTSDFRAAVADYEKALLQNALAANRFNQRATASALNLSYDQLRHALKRHKLMETDAA</sequence>
<keyword evidence="10" id="KW-1185">Reference proteome</keyword>
<dbReference type="InterPro" id="IPR009057">
    <property type="entry name" value="Homeodomain-like_sf"/>
</dbReference>
<dbReference type="InterPro" id="IPR025944">
    <property type="entry name" value="Sigma_54_int_dom_CS"/>
</dbReference>
<dbReference type="Pfam" id="PF02954">
    <property type="entry name" value="HTH_8"/>
    <property type="match status" value="1"/>
</dbReference>
<dbReference type="InterPro" id="IPR027417">
    <property type="entry name" value="P-loop_NTPase"/>
</dbReference>
<dbReference type="PANTHER" id="PTHR32071:SF38">
    <property type="entry name" value="PSP OPERON TRANSCRIPTIONAL ACTIVATOR"/>
    <property type="match status" value="1"/>
</dbReference>
<evidence type="ECO:0000256" key="5">
    <source>
        <dbReference type="ARBA" id="ARBA00023125"/>
    </source>
</evidence>
<evidence type="ECO:0000259" key="8">
    <source>
        <dbReference type="PROSITE" id="PS50045"/>
    </source>
</evidence>
<evidence type="ECO:0000313" key="10">
    <source>
        <dbReference type="Proteomes" id="UP001203058"/>
    </source>
</evidence>
<keyword evidence="1" id="KW-0547">Nucleotide-binding</keyword>
<keyword evidence="6" id="KW-0010">Activator</keyword>
<dbReference type="SMART" id="SM00382">
    <property type="entry name" value="AAA"/>
    <property type="match status" value="1"/>
</dbReference>
<keyword evidence="4" id="KW-0805">Transcription regulation</keyword>
<evidence type="ECO:0000256" key="6">
    <source>
        <dbReference type="ARBA" id="ARBA00023159"/>
    </source>
</evidence>
<feature type="domain" description="Sigma-54 factor interaction" evidence="8">
    <location>
        <begin position="7"/>
        <end position="237"/>
    </location>
</feature>
<proteinExistence type="predicted"/>
<evidence type="ECO:0000256" key="3">
    <source>
        <dbReference type="ARBA" id="ARBA00023012"/>
    </source>
</evidence>
<keyword evidence="3" id="KW-0902">Two-component regulatory system</keyword>
<dbReference type="CDD" id="cd00009">
    <property type="entry name" value="AAA"/>
    <property type="match status" value="1"/>
</dbReference>
<keyword evidence="7" id="KW-0804">Transcription</keyword>
<dbReference type="InterPro" id="IPR058031">
    <property type="entry name" value="AAA_lid_NorR"/>
</dbReference>
<dbReference type="NCBIfam" id="TIGR02974">
    <property type="entry name" value="phageshock_pspF"/>
    <property type="match status" value="1"/>
</dbReference>
<dbReference type="InterPro" id="IPR002078">
    <property type="entry name" value="Sigma_54_int"/>
</dbReference>
<reference evidence="9 10" key="1">
    <citation type="submission" date="2022-03" db="EMBL/GenBank/DDBJ databases">
        <authorList>
            <person name="Jo J.-H."/>
            <person name="Im W.-T."/>
        </authorList>
    </citation>
    <scope>NUCLEOTIDE SEQUENCE [LARGE SCALE GENOMIC DNA]</scope>
    <source>
        <strain evidence="9 10">SM33</strain>
    </source>
</reference>
<dbReference type="PROSITE" id="PS00688">
    <property type="entry name" value="SIGMA54_INTERACT_3"/>
    <property type="match status" value="1"/>
</dbReference>
<dbReference type="Gene3D" id="1.10.8.60">
    <property type="match status" value="1"/>
</dbReference>
<keyword evidence="5" id="KW-0238">DNA-binding</keyword>
<evidence type="ECO:0000256" key="7">
    <source>
        <dbReference type="ARBA" id="ARBA00023163"/>
    </source>
</evidence>
<evidence type="ECO:0000313" key="9">
    <source>
        <dbReference type="EMBL" id="MCH8615553.1"/>
    </source>
</evidence>
<evidence type="ECO:0000256" key="1">
    <source>
        <dbReference type="ARBA" id="ARBA00022741"/>
    </source>
</evidence>
<dbReference type="PROSITE" id="PS00676">
    <property type="entry name" value="SIGMA54_INTERACT_2"/>
    <property type="match status" value="1"/>
</dbReference>
<dbReference type="InterPro" id="IPR025943">
    <property type="entry name" value="Sigma_54_int_dom_ATP-bd_2"/>
</dbReference>
<dbReference type="PROSITE" id="PS50045">
    <property type="entry name" value="SIGMA54_INTERACT_4"/>
    <property type="match status" value="1"/>
</dbReference>
<dbReference type="PANTHER" id="PTHR32071">
    <property type="entry name" value="TRANSCRIPTIONAL REGULATORY PROTEIN"/>
    <property type="match status" value="1"/>
</dbReference>
<dbReference type="InterPro" id="IPR014317">
    <property type="entry name" value="Transcription_activator_PspF"/>
</dbReference>
<organism evidence="9 10">
    <name type="scientific">Sphingomonas telluris</name>
    <dbReference type="NCBI Taxonomy" id="2907998"/>
    <lineage>
        <taxon>Bacteria</taxon>
        <taxon>Pseudomonadati</taxon>
        <taxon>Pseudomonadota</taxon>
        <taxon>Alphaproteobacteria</taxon>
        <taxon>Sphingomonadales</taxon>
        <taxon>Sphingomonadaceae</taxon>
        <taxon>Sphingomonas</taxon>
    </lineage>
</organism>
<dbReference type="Gene3D" id="3.40.50.300">
    <property type="entry name" value="P-loop containing nucleotide triphosphate hydrolases"/>
    <property type="match status" value="1"/>
</dbReference>
<comment type="caution">
    <text evidence="9">The sequence shown here is derived from an EMBL/GenBank/DDBJ whole genome shotgun (WGS) entry which is preliminary data.</text>
</comment>
<evidence type="ECO:0000256" key="4">
    <source>
        <dbReference type="ARBA" id="ARBA00023015"/>
    </source>
</evidence>